<feature type="transmembrane region" description="Helical" evidence="1">
    <location>
        <begin position="21"/>
        <end position="40"/>
    </location>
</feature>
<reference evidence="2" key="1">
    <citation type="submission" date="2021-06" db="EMBL/GenBank/DDBJ databases">
        <authorList>
            <person name="Hodson N. C."/>
            <person name="Mongue J. A."/>
            <person name="Jaron S. K."/>
        </authorList>
    </citation>
    <scope>NUCLEOTIDE SEQUENCE</scope>
</reference>
<dbReference type="AlphaFoldDB" id="A0A8J2J5T8"/>
<dbReference type="EMBL" id="CAJVCH010023563">
    <property type="protein sequence ID" value="CAG7694886.1"/>
    <property type="molecule type" value="Genomic_DNA"/>
</dbReference>
<sequence length="199" mass="22332">MARERLICCCGSSAWTKVIGWLQIVGCAFAVALITLMLLGVNLTFSGDKLARLENVSTYLLIYFVLSAIMGIVLIQGSLTRNARQLMVWRDYTATCLLFGSIWYINFIAGTFSSSLIFLVPSLVVSGFCLWVVGVHQGEIEDSKLQMLPINKRPELLHHLTPLSKTDSILKATVERERLIFKIGKNFGRMQKSRIFLNP</sequence>
<comment type="caution">
    <text evidence="2">The sequence shown here is derived from an EMBL/GenBank/DDBJ whole genome shotgun (WGS) entry which is preliminary data.</text>
</comment>
<gene>
    <name evidence="2" type="ORF">AFUS01_LOCUS3859</name>
</gene>
<feature type="transmembrane region" description="Helical" evidence="1">
    <location>
        <begin position="60"/>
        <end position="80"/>
    </location>
</feature>
<keyword evidence="1" id="KW-1133">Transmembrane helix</keyword>
<accession>A0A8J2J5T8</accession>
<keyword evidence="3" id="KW-1185">Reference proteome</keyword>
<proteinExistence type="predicted"/>
<evidence type="ECO:0000313" key="3">
    <source>
        <dbReference type="Proteomes" id="UP000708208"/>
    </source>
</evidence>
<feature type="transmembrane region" description="Helical" evidence="1">
    <location>
        <begin position="92"/>
        <end position="109"/>
    </location>
</feature>
<evidence type="ECO:0000313" key="2">
    <source>
        <dbReference type="EMBL" id="CAG7694886.1"/>
    </source>
</evidence>
<name>A0A8J2J5T8_9HEXA</name>
<protein>
    <submittedName>
        <fullName evidence="2">Uncharacterized protein</fullName>
    </submittedName>
</protein>
<dbReference type="Proteomes" id="UP000708208">
    <property type="component" value="Unassembled WGS sequence"/>
</dbReference>
<keyword evidence="1" id="KW-0472">Membrane</keyword>
<evidence type="ECO:0000256" key="1">
    <source>
        <dbReference type="SAM" id="Phobius"/>
    </source>
</evidence>
<keyword evidence="1" id="KW-0812">Transmembrane</keyword>
<organism evidence="2 3">
    <name type="scientific">Allacma fusca</name>
    <dbReference type="NCBI Taxonomy" id="39272"/>
    <lineage>
        <taxon>Eukaryota</taxon>
        <taxon>Metazoa</taxon>
        <taxon>Ecdysozoa</taxon>
        <taxon>Arthropoda</taxon>
        <taxon>Hexapoda</taxon>
        <taxon>Collembola</taxon>
        <taxon>Symphypleona</taxon>
        <taxon>Sminthuridae</taxon>
        <taxon>Allacma</taxon>
    </lineage>
</organism>